<dbReference type="InterPro" id="IPR018777">
    <property type="entry name" value="Replication_initiator_prot_A"/>
</dbReference>
<evidence type="ECO:0000313" key="1">
    <source>
        <dbReference type="EMBL" id="MDO9714258.1"/>
    </source>
</evidence>
<keyword evidence="2" id="KW-1185">Reference proteome</keyword>
<dbReference type="EMBL" id="JAUTWS010000197">
    <property type="protein sequence ID" value="MDO9714258.1"/>
    <property type="molecule type" value="Genomic_DNA"/>
</dbReference>
<organism evidence="1 2">
    <name type="scientific">Paracraurococcus lichenis</name>
    <dbReference type="NCBI Taxonomy" id="3064888"/>
    <lineage>
        <taxon>Bacteria</taxon>
        <taxon>Pseudomonadati</taxon>
        <taxon>Pseudomonadota</taxon>
        <taxon>Alphaproteobacteria</taxon>
        <taxon>Acetobacterales</taxon>
        <taxon>Roseomonadaceae</taxon>
        <taxon>Paracraurococcus</taxon>
    </lineage>
</organism>
<evidence type="ECO:0000313" key="2">
    <source>
        <dbReference type="Proteomes" id="UP001243009"/>
    </source>
</evidence>
<reference evidence="1 2" key="1">
    <citation type="submission" date="2023-08" db="EMBL/GenBank/DDBJ databases">
        <title>The draft genome sequence of Paracraurococcus sp. LOR1-02.</title>
        <authorList>
            <person name="Kingkaew E."/>
            <person name="Tanasupawat S."/>
        </authorList>
    </citation>
    <scope>NUCLEOTIDE SEQUENCE [LARGE SCALE GENOMIC DNA]</scope>
    <source>
        <strain evidence="1 2">LOR1-02</strain>
    </source>
</reference>
<gene>
    <name evidence="1" type="ORF">Q7A36_38560</name>
</gene>
<proteinExistence type="predicted"/>
<dbReference type="Proteomes" id="UP001243009">
    <property type="component" value="Unassembled WGS sequence"/>
</dbReference>
<accession>A0ABT9EDG4</accession>
<dbReference type="RefSeq" id="WP_305109093.1">
    <property type="nucleotide sequence ID" value="NZ_JAUTWS010000197.1"/>
</dbReference>
<sequence length="329" mass="37052">MLALELQLPPDRFRNEAELSGYPLFGVETRPSLESVNFTDGRRTFRVVPDQHHGLPTMGDKALILALVSILVRALDNGQHTSPNMTLRAADLIRAIRPSARGRTISANEYADLRASLRRLSTAEIQTNVTAGKKRFEGFFRLLSEVNFVTEKDGPGEGKLQAIELVLCEWLYRAVVFDRRFHRISHRYLELSPLARRIYEIGKRHTYNKEDPRNPRQSRAIPLQEYRTLVGSRTQRLTDFKKTLIRCLQSEDIPEVSVHLVGDRTSEAGRIVAEAGFAPCGGRRRTRSSEVHVIYVPRPATEPPRPEDEAGQLVMVEDVLVGGAGPDPV</sequence>
<protein>
    <submittedName>
        <fullName evidence="1">Replication initiator protein A</fullName>
    </submittedName>
</protein>
<comment type="caution">
    <text evidence="1">The sequence shown here is derived from an EMBL/GenBank/DDBJ whole genome shotgun (WGS) entry which is preliminary data.</text>
</comment>
<name>A0ABT9EDG4_9PROT</name>
<dbReference type="Pfam" id="PF10134">
    <property type="entry name" value="RPA"/>
    <property type="match status" value="1"/>
</dbReference>